<evidence type="ECO:0000313" key="9">
    <source>
        <dbReference type="Proteomes" id="UP000663882"/>
    </source>
</evidence>
<feature type="repeat" description="WD" evidence="6">
    <location>
        <begin position="227"/>
        <end position="268"/>
    </location>
</feature>
<dbReference type="PANTHER" id="PTHR43979">
    <property type="entry name" value="PRE-MRNA-PROCESSING FACTOR 17"/>
    <property type="match status" value="1"/>
</dbReference>
<dbReference type="AlphaFoldDB" id="A0A813TQ35"/>
<dbReference type="Gene3D" id="2.130.10.10">
    <property type="entry name" value="YVTN repeat-like/Quinoprotein amine dehydrogenase"/>
    <property type="match status" value="2"/>
</dbReference>
<evidence type="ECO:0000313" key="8">
    <source>
        <dbReference type="EMBL" id="CAF0812552.1"/>
    </source>
</evidence>
<dbReference type="GO" id="GO:0071013">
    <property type="term" value="C:catalytic step 2 spliceosome"/>
    <property type="evidence" value="ECO:0007669"/>
    <property type="project" value="InterPro"/>
</dbReference>
<sequence>MKRLFDETESIIKRHCLLISFLSTSDEINEPEEEIIINEHINSLNSQNDHNDSIEIIPENMNSTCQQTDHRMIILSDSDSDDNQIIDVTDNNNFLSRIPTINTLISSPHNELIENNETNIENIHELIDLTDDESNSSYCSSNKLECQSSIDIEECPICLETFTDLQYTGVYLIITQCSHIMCTLCSRQLLAISSRCPLCRENINSNTLIPYCILWEFYNERRCIRTYAGHSQAVRDVNFNNTGTEFLSASYDKMIKLWDTETGQVLLILLHFVDRNRRIVSTSDDKNIRVWEWNIPVDFKYIADPTMHSMPAVAQSRNGKYLAFQSMDNQIRTMEPLTNFRWKSKKIFKGHMVSGYACGLDFSPDMSYLISGDADGCLIIWDCKTTRIFERIKAHDDVCIDAKWHWHEKSRILTAGWDNVVKLWD</sequence>
<dbReference type="InterPro" id="IPR036322">
    <property type="entry name" value="WD40_repeat_dom_sf"/>
</dbReference>
<dbReference type="PROSITE" id="PS50089">
    <property type="entry name" value="ZF_RING_2"/>
    <property type="match status" value="1"/>
</dbReference>
<accession>A0A813TQ35</accession>
<evidence type="ECO:0000259" key="7">
    <source>
        <dbReference type="PROSITE" id="PS50089"/>
    </source>
</evidence>
<feature type="repeat" description="WD" evidence="6">
    <location>
        <begin position="360"/>
        <end position="391"/>
    </location>
</feature>
<protein>
    <recommendedName>
        <fullName evidence="7">RING-type domain-containing protein</fullName>
    </recommendedName>
</protein>
<dbReference type="PROSITE" id="PS50294">
    <property type="entry name" value="WD_REPEATS_REGION"/>
    <property type="match status" value="2"/>
</dbReference>
<dbReference type="SUPFAM" id="SSF57850">
    <property type="entry name" value="RING/U-box"/>
    <property type="match status" value="1"/>
</dbReference>
<name>A0A813TQ35_9BILA</name>
<keyword evidence="4" id="KW-0862">Zinc</keyword>
<dbReference type="SMART" id="SM00320">
    <property type="entry name" value="WD40"/>
    <property type="match status" value="4"/>
</dbReference>
<dbReference type="GO" id="GO:0003729">
    <property type="term" value="F:mRNA binding"/>
    <property type="evidence" value="ECO:0007669"/>
    <property type="project" value="TreeGrafter"/>
</dbReference>
<keyword evidence="3 5" id="KW-0479">Metal-binding</keyword>
<dbReference type="GO" id="GO:0008270">
    <property type="term" value="F:zinc ion binding"/>
    <property type="evidence" value="ECO:0007669"/>
    <property type="project" value="UniProtKB-KW"/>
</dbReference>
<dbReference type="PRINTS" id="PR00320">
    <property type="entry name" value="GPROTEINBRPT"/>
</dbReference>
<gene>
    <name evidence="8" type="ORF">RFH988_LOCUS4507</name>
</gene>
<evidence type="ECO:0000256" key="2">
    <source>
        <dbReference type="ARBA" id="ARBA00022737"/>
    </source>
</evidence>
<dbReference type="SMART" id="SM00184">
    <property type="entry name" value="RING"/>
    <property type="match status" value="1"/>
</dbReference>
<feature type="repeat" description="WD" evidence="6">
    <location>
        <begin position="392"/>
        <end position="425"/>
    </location>
</feature>
<proteinExistence type="predicted"/>
<dbReference type="InterPro" id="IPR013083">
    <property type="entry name" value="Znf_RING/FYVE/PHD"/>
</dbReference>
<dbReference type="InterPro" id="IPR020472">
    <property type="entry name" value="WD40_PAC1"/>
</dbReference>
<dbReference type="EMBL" id="CAJNOO010000118">
    <property type="protein sequence ID" value="CAF0812552.1"/>
    <property type="molecule type" value="Genomic_DNA"/>
</dbReference>
<dbReference type="PANTHER" id="PTHR43979:SF1">
    <property type="entry name" value="PRE-MRNA-PROCESSING FACTOR 17"/>
    <property type="match status" value="1"/>
</dbReference>
<dbReference type="InterPro" id="IPR032847">
    <property type="entry name" value="PRPF17"/>
</dbReference>
<evidence type="ECO:0000256" key="3">
    <source>
        <dbReference type="ARBA" id="ARBA00022771"/>
    </source>
</evidence>
<dbReference type="InterPro" id="IPR015943">
    <property type="entry name" value="WD40/YVTN_repeat-like_dom_sf"/>
</dbReference>
<organism evidence="8 9">
    <name type="scientific">Rotaria sordida</name>
    <dbReference type="NCBI Taxonomy" id="392033"/>
    <lineage>
        <taxon>Eukaryota</taxon>
        <taxon>Metazoa</taxon>
        <taxon>Spiralia</taxon>
        <taxon>Gnathifera</taxon>
        <taxon>Rotifera</taxon>
        <taxon>Eurotatoria</taxon>
        <taxon>Bdelloidea</taxon>
        <taxon>Philodinida</taxon>
        <taxon>Philodinidae</taxon>
        <taxon>Rotaria</taxon>
    </lineage>
</organism>
<evidence type="ECO:0000256" key="4">
    <source>
        <dbReference type="ARBA" id="ARBA00022833"/>
    </source>
</evidence>
<dbReference type="Pfam" id="PF00400">
    <property type="entry name" value="WD40"/>
    <property type="match status" value="4"/>
</dbReference>
<dbReference type="GO" id="GO:0000398">
    <property type="term" value="P:mRNA splicing, via spliceosome"/>
    <property type="evidence" value="ECO:0007669"/>
    <property type="project" value="InterPro"/>
</dbReference>
<evidence type="ECO:0000256" key="1">
    <source>
        <dbReference type="ARBA" id="ARBA00022574"/>
    </source>
</evidence>
<reference evidence="8" key="1">
    <citation type="submission" date="2021-02" db="EMBL/GenBank/DDBJ databases">
        <authorList>
            <person name="Nowell W R."/>
        </authorList>
    </citation>
    <scope>NUCLEOTIDE SEQUENCE</scope>
</reference>
<dbReference type="InterPro" id="IPR001680">
    <property type="entry name" value="WD40_rpt"/>
</dbReference>
<dbReference type="SUPFAM" id="SSF50978">
    <property type="entry name" value="WD40 repeat-like"/>
    <property type="match status" value="1"/>
</dbReference>
<feature type="domain" description="RING-type" evidence="7">
    <location>
        <begin position="155"/>
        <end position="200"/>
    </location>
</feature>
<dbReference type="Pfam" id="PF13639">
    <property type="entry name" value="zf-RING_2"/>
    <property type="match status" value="1"/>
</dbReference>
<keyword evidence="2" id="KW-0677">Repeat</keyword>
<dbReference type="Gene3D" id="3.30.40.10">
    <property type="entry name" value="Zinc/RING finger domain, C3HC4 (zinc finger)"/>
    <property type="match status" value="1"/>
</dbReference>
<dbReference type="InterPro" id="IPR001841">
    <property type="entry name" value="Znf_RING"/>
</dbReference>
<dbReference type="Proteomes" id="UP000663882">
    <property type="component" value="Unassembled WGS sequence"/>
</dbReference>
<keyword evidence="1 6" id="KW-0853">WD repeat</keyword>
<comment type="caution">
    <text evidence="8">The sequence shown here is derived from an EMBL/GenBank/DDBJ whole genome shotgun (WGS) entry which is preliminary data.</text>
</comment>
<dbReference type="OrthoDB" id="10257301at2759"/>
<dbReference type="PROSITE" id="PS50082">
    <property type="entry name" value="WD_REPEATS_2"/>
    <property type="match status" value="3"/>
</dbReference>
<evidence type="ECO:0000256" key="5">
    <source>
        <dbReference type="PROSITE-ProRule" id="PRU00175"/>
    </source>
</evidence>
<evidence type="ECO:0000256" key="6">
    <source>
        <dbReference type="PROSITE-ProRule" id="PRU00221"/>
    </source>
</evidence>
<keyword evidence="3 5" id="KW-0863">Zinc-finger</keyword>